<evidence type="ECO:0000313" key="2">
    <source>
        <dbReference type="EMBL" id="BAC92527.1"/>
    </source>
</evidence>
<feature type="compositionally biased region" description="Basic and acidic residues" evidence="1">
    <location>
        <begin position="1"/>
        <end position="19"/>
    </location>
</feature>
<name>Q6Z088_ORYSJ</name>
<dbReference type="EMBL" id="AP005498">
    <property type="protein sequence ID" value="BAC92527.1"/>
    <property type="molecule type" value="Genomic_DNA"/>
</dbReference>
<feature type="compositionally biased region" description="Basic residues" evidence="1">
    <location>
        <begin position="158"/>
        <end position="174"/>
    </location>
</feature>
<organism evidence="2">
    <name type="scientific">Oryza sativa subsp. japonica</name>
    <name type="common">Rice</name>
    <dbReference type="NCBI Taxonomy" id="39947"/>
    <lineage>
        <taxon>Eukaryota</taxon>
        <taxon>Viridiplantae</taxon>
        <taxon>Streptophyta</taxon>
        <taxon>Embryophyta</taxon>
        <taxon>Tracheophyta</taxon>
        <taxon>Spermatophyta</taxon>
        <taxon>Magnoliopsida</taxon>
        <taxon>Liliopsida</taxon>
        <taxon>Poales</taxon>
        <taxon>Poaceae</taxon>
        <taxon>BOP clade</taxon>
        <taxon>Oryzoideae</taxon>
        <taxon>Oryzeae</taxon>
        <taxon>Oryzinae</taxon>
        <taxon>Oryza</taxon>
        <taxon>Oryza sativa</taxon>
    </lineage>
</organism>
<reference evidence="2" key="1">
    <citation type="journal article" date="2004" name="Plant Cell">
        <title>Composition and structure of the centromeric region of rice chromosome 8.</title>
        <authorList>
            <person name="Wu J."/>
            <person name="Yamagata H."/>
            <person name="Hayashi-Tsugane M."/>
            <person name="Hijishita S."/>
            <person name="Fujisawa M."/>
            <person name="Shibata M."/>
            <person name="Itoh Y."/>
            <person name="Nakamura M."/>
            <person name="Sakaguchi M."/>
            <person name="Yoshihara R."/>
            <person name="Kobayashi H."/>
            <person name="Itoh K."/>
            <person name="Karasawa W."/>
            <person name="Yamamoto M."/>
            <person name="Saji S."/>
            <person name="Katagiri S."/>
            <person name="Kanamori H."/>
            <person name="Namiki N."/>
            <person name="Katayose Y."/>
            <person name="Matsumoto T."/>
            <person name="Sasaki T."/>
        </authorList>
    </citation>
    <scope>NUCLEOTIDE SEQUENCE</scope>
</reference>
<accession>Q6Z088</accession>
<feature type="region of interest" description="Disordered" evidence="1">
    <location>
        <begin position="133"/>
        <end position="195"/>
    </location>
</feature>
<proteinExistence type="predicted"/>
<dbReference type="AlphaFoldDB" id="Q6Z088"/>
<evidence type="ECO:0000256" key="1">
    <source>
        <dbReference type="SAM" id="MobiDB-lite"/>
    </source>
</evidence>
<feature type="region of interest" description="Disordered" evidence="1">
    <location>
        <begin position="1"/>
        <end position="26"/>
    </location>
</feature>
<protein>
    <submittedName>
        <fullName evidence="2">Uncharacterized protein P0406D01.112</fullName>
    </submittedName>
</protein>
<sequence>MGSGVERGEMCGEERDEVSRAPIHPIPTRTTRRLERLTHRRLIPSHVDKLRVHDSARAFANVRGTRRPATRLTAEMSQSAFLLPVAQCRGSSIGSRRASVAAVEAEVEVEAASPLPHLLLARATVMAGGAFPPPIHSSSARRRSAPSAPPTHRPLLVRLKKREMKSTKTQKRKEKREEEEERTSRVRSLPAREVA</sequence>
<gene>
    <name evidence="2" type="primary">P0406D01.112</name>
</gene>